<evidence type="ECO:0000313" key="1">
    <source>
        <dbReference type="EMBL" id="KAH8012482.1"/>
    </source>
</evidence>
<protein>
    <submittedName>
        <fullName evidence="1">Uncharacterized protein</fullName>
    </submittedName>
</protein>
<organism evidence="1 2">
    <name type="scientific">Sphaerodactylus townsendi</name>
    <dbReference type="NCBI Taxonomy" id="933632"/>
    <lineage>
        <taxon>Eukaryota</taxon>
        <taxon>Metazoa</taxon>
        <taxon>Chordata</taxon>
        <taxon>Craniata</taxon>
        <taxon>Vertebrata</taxon>
        <taxon>Euteleostomi</taxon>
        <taxon>Lepidosauria</taxon>
        <taxon>Squamata</taxon>
        <taxon>Bifurcata</taxon>
        <taxon>Gekkota</taxon>
        <taxon>Sphaerodactylidae</taxon>
        <taxon>Sphaerodactylus</taxon>
    </lineage>
</organism>
<proteinExistence type="predicted"/>
<sequence length="112" mass="12636">MDQRLRDGGCPIIMSFKRFFIWCDVNMARWSHVPKCSKNQFLAFSIFSRVEGISSLGCGGGLTFSTAPSCSLGISGSLYKYYQHFSDCQDIRRCKELAGFITCFSHFWCSSA</sequence>
<dbReference type="EMBL" id="CM037626">
    <property type="protein sequence ID" value="KAH8012482.1"/>
    <property type="molecule type" value="Genomic_DNA"/>
</dbReference>
<gene>
    <name evidence="1" type="ORF">K3G42_018214</name>
</gene>
<evidence type="ECO:0000313" key="2">
    <source>
        <dbReference type="Proteomes" id="UP000827872"/>
    </source>
</evidence>
<accession>A0ACB8FZG6</accession>
<keyword evidence="2" id="KW-1185">Reference proteome</keyword>
<dbReference type="Proteomes" id="UP000827872">
    <property type="component" value="Linkage Group LG13"/>
</dbReference>
<comment type="caution">
    <text evidence="1">The sequence shown here is derived from an EMBL/GenBank/DDBJ whole genome shotgun (WGS) entry which is preliminary data.</text>
</comment>
<name>A0ACB8FZG6_9SAUR</name>
<reference evidence="1" key="1">
    <citation type="submission" date="2021-08" db="EMBL/GenBank/DDBJ databases">
        <title>The first chromosome-level gecko genome reveals the dynamic sex chromosomes of Neotropical dwarf geckos (Sphaerodactylidae: Sphaerodactylus).</title>
        <authorList>
            <person name="Pinto B.J."/>
            <person name="Keating S.E."/>
            <person name="Gamble T."/>
        </authorList>
    </citation>
    <scope>NUCLEOTIDE SEQUENCE</scope>
    <source>
        <strain evidence="1">TG3544</strain>
    </source>
</reference>